<dbReference type="AlphaFoldDB" id="A0A7N0TFH3"/>
<name>A0A7N0TFH3_KALFE</name>
<feature type="region of interest" description="Disordered" evidence="1">
    <location>
        <begin position="84"/>
        <end position="108"/>
    </location>
</feature>
<organism evidence="2 3">
    <name type="scientific">Kalanchoe fedtschenkoi</name>
    <name type="common">Lavender scallops</name>
    <name type="synonym">South American air plant</name>
    <dbReference type="NCBI Taxonomy" id="63787"/>
    <lineage>
        <taxon>Eukaryota</taxon>
        <taxon>Viridiplantae</taxon>
        <taxon>Streptophyta</taxon>
        <taxon>Embryophyta</taxon>
        <taxon>Tracheophyta</taxon>
        <taxon>Spermatophyta</taxon>
        <taxon>Magnoliopsida</taxon>
        <taxon>eudicotyledons</taxon>
        <taxon>Gunneridae</taxon>
        <taxon>Pentapetalae</taxon>
        <taxon>Saxifragales</taxon>
        <taxon>Crassulaceae</taxon>
        <taxon>Kalanchoe</taxon>
    </lineage>
</organism>
<sequence>MGGNWNQVGLNAYYCCSSDHTLLGGLTMLEKRQVFLRSYQFSRKMSVSEKMKRSLVRVKGVIWLRLRGSTRKIRKVVWSKLRRRQQTAAGRNQMGSNKKQNPCSVHHN</sequence>
<feature type="compositionally biased region" description="Polar residues" evidence="1">
    <location>
        <begin position="86"/>
        <end position="108"/>
    </location>
</feature>
<dbReference type="Gramene" id="Kaladp0034s0169.1.v1.1">
    <property type="protein sequence ID" value="Kaladp0034s0169.1.v1.1.CDS.1"/>
    <property type="gene ID" value="Kaladp0034s0169.v1.1"/>
</dbReference>
<accession>A0A7N0TFH3</accession>
<evidence type="ECO:0000313" key="3">
    <source>
        <dbReference type="Proteomes" id="UP000594263"/>
    </source>
</evidence>
<proteinExistence type="predicted"/>
<keyword evidence="3" id="KW-1185">Reference proteome</keyword>
<reference evidence="2" key="1">
    <citation type="submission" date="2021-01" db="UniProtKB">
        <authorList>
            <consortium name="EnsemblPlants"/>
        </authorList>
    </citation>
    <scope>IDENTIFICATION</scope>
</reference>
<protein>
    <submittedName>
        <fullName evidence="2">Uncharacterized protein</fullName>
    </submittedName>
</protein>
<dbReference type="EnsemblPlants" id="Kaladp0034s0169.1.v1.1">
    <property type="protein sequence ID" value="Kaladp0034s0169.1.v1.1.CDS.1"/>
    <property type="gene ID" value="Kaladp0034s0169.v1.1"/>
</dbReference>
<evidence type="ECO:0000313" key="2">
    <source>
        <dbReference type="EnsemblPlants" id="Kaladp0034s0169.1.v1.1.CDS.1"/>
    </source>
</evidence>
<evidence type="ECO:0000256" key="1">
    <source>
        <dbReference type="SAM" id="MobiDB-lite"/>
    </source>
</evidence>
<dbReference type="Proteomes" id="UP000594263">
    <property type="component" value="Unplaced"/>
</dbReference>